<dbReference type="Gene3D" id="3.40.50.720">
    <property type="entry name" value="NAD(P)-binding Rossmann-like Domain"/>
    <property type="match status" value="1"/>
</dbReference>
<dbReference type="InterPro" id="IPR003777">
    <property type="entry name" value="XdhC_CoxI"/>
</dbReference>
<feature type="domain" description="XdhC Rossmann" evidence="2">
    <location>
        <begin position="193"/>
        <end position="334"/>
    </location>
</feature>
<gene>
    <name evidence="3" type="primary">xdhC</name>
    <name evidence="3" type="ORF">DNK49_14885</name>
</gene>
<dbReference type="PANTHER" id="PTHR30388">
    <property type="entry name" value="ALDEHYDE OXIDOREDUCTASE MOLYBDENUM COFACTOR ASSEMBLY PROTEIN"/>
    <property type="match status" value="1"/>
</dbReference>
<dbReference type="Pfam" id="PF13478">
    <property type="entry name" value="XdhC_C"/>
    <property type="match status" value="1"/>
</dbReference>
<name>A0A323UUT5_9RHOO</name>
<organism evidence="3 4">
    <name type="scientific">Parazoarcus communis SWub3 = DSM 12120</name>
    <dbReference type="NCBI Taxonomy" id="1121029"/>
    <lineage>
        <taxon>Bacteria</taxon>
        <taxon>Pseudomonadati</taxon>
        <taxon>Pseudomonadota</taxon>
        <taxon>Betaproteobacteria</taxon>
        <taxon>Rhodocyclales</taxon>
        <taxon>Zoogloeaceae</taxon>
        <taxon>Parazoarcus</taxon>
    </lineage>
</organism>
<dbReference type="RefSeq" id="WP_110526162.1">
    <property type="nucleotide sequence ID" value="NZ_QKOE01000011.1"/>
</dbReference>
<reference evidence="3 4" key="1">
    <citation type="submission" date="2018-06" db="EMBL/GenBank/DDBJ databases">
        <title>Azoarcus communis strain SWub3 genome.</title>
        <authorList>
            <person name="Zorraquino Salvo V."/>
            <person name="Toubiana D."/>
            <person name="Blumwald E."/>
        </authorList>
    </citation>
    <scope>NUCLEOTIDE SEQUENCE [LARGE SCALE GENOMIC DNA]</scope>
    <source>
        <strain evidence="3 4">SWub3</strain>
    </source>
</reference>
<keyword evidence="4" id="KW-1185">Reference proteome</keyword>
<comment type="caution">
    <text evidence="3">The sequence shown here is derived from an EMBL/GenBank/DDBJ whole genome shotgun (WGS) entry which is preliminary data.</text>
</comment>
<dbReference type="AlphaFoldDB" id="A0A323UUT5"/>
<dbReference type="InterPro" id="IPR052698">
    <property type="entry name" value="MoCofactor_Util/Proc"/>
</dbReference>
<dbReference type="PANTHER" id="PTHR30388:SF6">
    <property type="entry name" value="XANTHINE DEHYDROGENASE SUBUNIT A-RELATED"/>
    <property type="match status" value="1"/>
</dbReference>
<evidence type="ECO:0000313" key="4">
    <source>
        <dbReference type="Proteomes" id="UP000248259"/>
    </source>
</evidence>
<protein>
    <submittedName>
        <fullName evidence="3">Xanthine dehydrogenase accessory protein XdhC</fullName>
    </submittedName>
</protein>
<sequence length="356" mass="38202">MNIARLLDILAAHLSKGESAIWVGVADVRGSAPRAPGTRMLVTPRGIFGSIGGGHLELKAVELARQMLDDDLAGLMPPARLEHYALGARLGQCCGGRVQLAFDVVTLTDLPAVEHARAMTAAGQSWVRVVSPGAHGARILSLTHALADTHHPELGASLQRLLEGPEEGATLTGLDEPGTSHVVELIRPAELQLTLFGAGHVGRALVATLARLPIRITWIDSRESEFLAQMPHNTRPLLTDDPVAEVRHLPADTAVLITTHSHALDFDLVRAWLDRNDFRFLGLIGSATKRASFAGRLQARGYDAPRVARLTSPVGDRGIVGKEPEVIALSIAAHLLSLRRQGQHRDHADLSTATIR</sequence>
<evidence type="ECO:0000259" key="1">
    <source>
        <dbReference type="Pfam" id="PF02625"/>
    </source>
</evidence>
<evidence type="ECO:0000313" key="3">
    <source>
        <dbReference type="EMBL" id="PZA15753.1"/>
    </source>
</evidence>
<dbReference type="InterPro" id="IPR027051">
    <property type="entry name" value="XdhC_Rossmann_dom"/>
</dbReference>
<proteinExistence type="predicted"/>
<dbReference type="OrthoDB" id="61481at2"/>
<dbReference type="NCBIfam" id="TIGR02964">
    <property type="entry name" value="xanthine_xdhC"/>
    <property type="match status" value="1"/>
</dbReference>
<evidence type="ECO:0000259" key="2">
    <source>
        <dbReference type="Pfam" id="PF13478"/>
    </source>
</evidence>
<accession>A0A323UUT5</accession>
<dbReference type="Pfam" id="PF02625">
    <property type="entry name" value="XdhC_CoxI"/>
    <property type="match status" value="1"/>
</dbReference>
<dbReference type="InterPro" id="IPR014308">
    <property type="entry name" value="Xanthine_DH_XdhC"/>
</dbReference>
<dbReference type="Proteomes" id="UP000248259">
    <property type="component" value="Unassembled WGS sequence"/>
</dbReference>
<feature type="domain" description="XdhC- CoxI" evidence="1">
    <location>
        <begin position="14"/>
        <end position="71"/>
    </location>
</feature>
<dbReference type="EMBL" id="QKOE01000011">
    <property type="protein sequence ID" value="PZA15753.1"/>
    <property type="molecule type" value="Genomic_DNA"/>
</dbReference>